<protein>
    <recommendedName>
        <fullName evidence="4">Retrovirus-related Pol polyprotein from transposon TNT 1-94</fullName>
    </recommendedName>
</protein>
<comment type="caution">
    <text evidence="2">The sequence shown here is derived from an EMBL/GenBank/DDBJ whole genome shotgun (WGS) entry which is preliminary data.</text>
</comment>
<feature type="region of interest" description="Disordered" evidence="1">
    <location>
        <begin position="91"/>
        <end position="119"/>
    </location>
</feature>
<dbReference type="OrthoDB" id="128382at2759"/>
<proteinExistence type="predicted"/>
<name>A0A2G2XEJ4_CAPBA</name>
<evidence type="ECO:0000256" key="1">
    <source>
        <dbReference type="SAM" id="MobiDB-lite"/>
    </source>
</evidence>
<organism evidence="2 3">
    <name type="scientific">Capsicum baccatum</name>
    <name type="common">Peruvian pepper</name>
    <dbReference type="NCBI Taxonomy" id="33114"/>
    <lineage>
        <taxon>Eukaryota</taxon>
        <taxon>Viridiplantae</taxon>
        <taxon>Streptophyta</taxon>
        <taxon>Embryophyta</taxon>
        <taxon>Tracheophyta</taxon>
        <taxon>Spermatophyta</taxon>
        <taxon>Magnoliopsida</taxon>
        <taxon>eudicotyledons</taxon>
        <taxon>Gunneridae</taxon>
        <taxon>Pentapetalae</taxon>
        <taxon>asterids</taxon>
        <taxon>lamiids</taxon>
        <taxon>Solanales</taxon>
        <taxon>Solanaceae</taxon>
        <taxon>Solanoideae</taxon>
        <taxon>Capsiceae</taxon>
        <taxon>Capsicum</taxon>
    </lineage>
</organism>
<keyword evidence="3" id="KW-1185">Reference proteome</keyword>
<dbReference type="STRING" id="33114.A0A2G2XEJ4"/>
<dbReference type="CDD" id="cd09272">
    <property type="entry name" value="RNase_HI_RT_Ty1"/>
    <property type="match status" value="1"/>
</dbReference>
<dbReference type="Proteomes" id="UP000224567">
    <property type="component" value="Unassembled WGS sequence"/>
</dbReference>
<dbReference type="AlphaFoldDB" id="A0A2G2XEJ4"/>
<evidence type="ECO:0000313" key="3">
    <source>
        <dbReference type="Proteomes" id="UP000224567"/>
    </source>
</evidence>
<evidence type="ECO:0008006" key="4">
    <source>
        <dbReference type="Google" id="ProtNLM"/>
    </source>
</evidence>
<evidence type="ECO:0000313" key="2">
    <source>
        <dbReference type="EMBL" id="PHT55761.1"/>
    </source>
</evidence>
<dbReference type="EMBL" id="MLFT02000002">
    <property type="protein sequence ID" value="PHT55761.1"/>
    <property type="molecule type" value="Genomic_DNA"/>
</dbReference>
<accession>A0A2G2XEJ4</accession>
<sequence>MESEFIALDKAGKEEEWLWNFLQDIPYSPKLVAPVCMYCDSQAAIGRAGSMMYNSKSRHIRRRHNTIRELLSSGIITIDYVKSKDNVSDPLTKGLSREGVERTSKGMGLRPRTSQHGEDCLPHNDTLHSILMEYLWRRNLEDQPKKSNTEHICVGLETHLKNKLPIPKNMYEYQDLSYMKSILKLHLQAID</sequence>
<gene>
    <name evidence="2" type="ORF">CQW23_04247</name>
</gene>
<feature type="compositionally biased region" description="Basic and acidic residues" evidence="1">
    <location>
        <begin position="95"/>
        <end position="104"/>
    </location>
</feature>
<reference evidence="3" key="2">
    <citation type="journal article" date="2017" name="J. Anim. Genet.">
        <title>Multiple reference genome sequences of hot pepper reveal the massive evolution of plant disease resistance genes by retroduplication.</title>
        <authorList>
            <person name="Kim S."/>
            <person name="Park J."/>
            <person name="Yeom S.-I."/>
            <person name="Kim Y.-M."/>
            <person name="Seo E."/>
            <person name="Kim K.-T."/>
            <person name="Kim M.-S."/>
            <person name="Lee J.M."/>
            <person name="Cheong K."/>
            <person name="Shin H.-S."/>
            <person name="Kim S.-B."/>
            <person name="Han K."/>
            <person name="Lee J."/>
            <person name="Park M."/>
            <person name="Lee H.-A."/>
            <person name="Lee H.-Y."/>
            <person name="Lee Y."/>
            <person name="Oh S."/>
            <person name="Lee J.H."/>
            <person name="Choi E."/>
            <person name="Choi E."/>
            <person name="Lee S.E."/>
            <person name="Jeon J."/>
            <person name="Kim H."/>
            <person name="Choi G."/>
            <person name="Song H."/>
            <person name="Lee J."/>
            <person name="Lee S.-C."/>
            <person name="Kwon J.-K."/>
            <person name="Lee H.-Y."/>
            <person name="Koo N."/>
            <person name="Hong Y."/>
            <person name="Kim R.W."/>
            <person name="Kang W.-H."/>
            <person name="Huh J.H."/>
            <person name="Kang B.-C."/>
            <person name="Yang T.-J."/>
            <person name="Lee Y.-H."/>
            <person name="Bennetzen J.L."/>
            <person name="Choi D."/>
        </authorList>
    </citation>
    <scope>NUCLEOTIDE SEQUENCE [LARGE SCALE GENOMIC DNA]</scope>
    <source>
        <strain evidence="3">cv. PBC81</strain>
    </source>
</reference>
<reference evidence="2 3" key="1">
    <citation type="journal article" date="2017" name="Genome Biol.">
        <title>New reference genome sequences of hot pepper reveal the massive evolution of plant disease-resistance genes by retroduplication.</title>
        <authorList>
            <person name="Kim S."/>
            <person name="Park J."/>
            <person name="Yeom S.I."/>
            <person name="Kim Y.M."/>
            <person name="Seo E."/>
            <person name="Kim K.T."/>
            <person name="Kim M.S."/>
            <person name="Lee J.M."/>
            <person name="Cheong K."/>
            <person name="Shin H.S."/>
            <person name="Kim S.B."/>
            <person name="Han K."/>
            <person name="Lee J."/>
            <person name="Park M."/>
            <person name="Lee H.A."/>
            <person name="Lee H.Y."/>
            <person name="Lee Y."/>
            <person name="Oh S."/>
            <person name="Lee J.H."/>
            <person name="Choi E."/>
            <person name="Choi E."/>
            <person name="Lee S.E."/>
            <person name="Jeon J."/>
            <person name="Kim H."/>
            <person name="Choi G."/>
            <person name="Song H."/>
            <person name="Lee J."/>
            <person name="Lee S.C."/>
            <person name="Kwon J.K."/>
            <person name="Lee H.Y."/>
            <person name="Koo N."/>
            <person name="Hong Y."/>
            <person name="Kim R.W."/>
            <person name="Kang W.H."/>
            <person name="Huh J.H."/>
            <person name="Kang B.C."/>
            <person name="Yang T.J."/>
            <person name="Lee Y.H."/>
            <person name="Bennetzen J.L."/>
            <person name="Choi D."/>
        </authorList>
    </citation>
    <scope>NUCLEOTIDE SEQUENCE [LARGE SCALE GENOMIC DNA]</scope>
    <source>
        <strain evidence="3">cv. PBC81</strain>
    </source>
</reference>